<dbReference type="SMART" id="SM00052">
    <property type="entry name" value="EAL"/>
    <property type="match status" value="1"/>
</dbReference>
<dbReference type="PROSITE" id="PS51371">
    <property type="entry name" value="CBS"/>
    <property type="match status" value="1"/>
</dbReference>
<evidence type="ECO:0000259" key="3">
    <source>
        <dbReference type="PROSITE" id="PS50887"/>
    </source>
</evidence>
<evidence type="ECO:0000259" key="2">
    <source>
        <dbReference type="PROSITE" id="PS50883"/>
    </source>
</evidence>
<dbReference type="AlphaFoldDB" id="A0A919CRS6"/>
<dbReference type="CDD" id="cd01948">
    <property type="entry name" value="EAL"/>
    <property type="match status" value="1"/>
</dbReference>
<dbReference type="InterPro" id="IPR046342">
    <property type="entry name" value="CBS_dom_sf"/>
</dbReference>
<dbReference type="InterPro" id="IPR043128">
    <property type="entry name" value="Rev_trsase/Diguanyl_cyclase"/>
</dbReference>
<dbReference type="SUPFAM" id="SSF55073">
    <property type="entry name" value="Nucleotide cyclase"/>
    <property type="match status" value="1"/>
</dbReference>
<keyword evidence="6" id="KW-1185">Reference proteome</keyword>
<dbReference type="PANTHER" id="PTHR33121">
    <property type="entry name" value="CYCLIC DI-GMP PHOSPHODIESTERASE PDEF"/>
    <property type="match status" value="1"/>
</dbReference>
<dbReference type="Pfam" id="PF00563">
    <property type="entry name" value="EAL"/>
    <property type="match status" value="1"/>
</dbReference>
<dbReference type="Gene3D" id="3.30.70.270">
    <property type="match status" value="1"/>
</dbReference>
<protein>
    <submittedName>
        <fullName evidence="5">Diguanylate cyclase</fullName>
    </submittedName>
</protein>
<evidence type="ECO:0000259" key="4">
    <source>
        <dbReference type="PROSITE" id="PS51371"/>
    </source>
</evidence>
<dbReference type="InterPro" id="IPR001633">
    <property type="entry name" value="EAL_dom"/>
</dbReference>
<dbReference type="InterPro" id="IPR000644">
    <property type="entry name" value="CBS_dom"/>
</dbReference>
<gene>
    <name evidence="5" type="ORF">GCM10017083_33630</name>
</gene>
<dbReference type="SMART" id="SM00267">
    <property type="entry name" value="GGDEF"/>
    <property type="match status" value="1"/>
</dbReference>
<dbReference type="Pfam" id="PF00990">
    <property type="entry name" value="GGDEF"/>
    <property type="match status" value="1"/>
</dbReference>
<dbReference type="PANTHER" id="PTHR33121:SF76">
    <property type="entry name" value="SIGNALING PROTEIN"/>
    <property type="match status" value="1"/>
</dbReference>
<dbReference type="SUPFAM" id="SSF141868">
    <property type="entry name" value="EAL domain-like"/>
    <property type="match status" value="1"/>
</dbReference>
<name>A0A919CRS6_9PROT</name>
<evidence type="ECO:0000313" key="5">
    <source>
        <dbReference type="EMBL" id="GHD55133.1"/>
    </source>
</evidence>
<dbReference type="RefSeq" id="WP_189991729.1">
    <property type="nucleotide sequence ID" value="NZ_BMZS01000008.1"/>
</dbReference>
<dbReference type="Gene3D" id="3.20.20.450">
    <property type="entry name" value="EAL domain"/>
    <property type="match status" value="1"/>
</dbReference>
<accession>A0A919CRS6</accession>
<dbReference type="InterPro" id="IPR050706">
    <property type="entry name" value="Cyclic-di-GMP_PDE-like"/>
</dbReference>
<dbReference type="InterPro" id="IPR000160">
    <property type="entry name" value="GGDEF_dom"/>
</dbReference>
<dbReference type="InterPro" id="IPR029787">
    <property type="entry name" value="Nucleotide_cyclase"/>
</dbReference>
<organism evidence="5 6">
    <name type="scientific">Thalassobaculum fulvum</name>
    <dbReference type="NCBI Taxonomy" id="1633335"/>
    <lineage>
        <taxon>Bacteria</taxon>
        <taxon>Pseudomonadati</taxon>
        <taxon>Pseudomonadota</taxon>
        <taxon>Alphaproteobacteria</taxon>
        <taxon>Rhodospirillales</taxon>
        <taxon>Thalassobaculaceae</taxon>
        <taxon>Thalassobaculum</taxon>
    </lineage>
</organism>
<comment type="caution">
    <text evidence="5">The sequence shown here is derived from an EMBL/GenBank/DDBJ whole genome shotgun (WGS) entry which is preliminary data.</text>
</comment>
<feature type="domain" description="GGDEF" evidence="3">
    <location>
        <begin position="448"/>
        <end position="602"/>
    </location>
</feature>
<dbReference type="PROSITE" id="PS50887">
    <property type="entry name" value="GGDEF"/>
    <property type="match status" value="1"/>
</dbReference>
<dbReference type="Gene3D" id="3.10.580.10">
    <property type="entry name" value="CBS-domain"/>
    <property type="match status" value="1"/>
</dbReference>
<keyword evidence="1" id="KW-0129">CBS domain</keyword>
<evidence type="ECO:0000313" key="6">
    <source>
        <dbReference type="Proteomes" id="UP000630353"/>
    </source>
</evidence>
<proteinExistence type="predicted"/>
<dbReference type="InterPro" id="IPR035919">
    <property type="entry name" value="EAL_sf"/>
</dbReference>
<evidence type="ECO:0000256" key="1">
    <source>
        <dbReference type="PROSITE-ProRule" id="PRU00703"/>
    </source>
</evidence>
<feature type="domain" description="CBS" evidence="4">
    <location>
        <begin position="290"/>
        <end position="349"/>
    </location>
</feature>
<dbReference type="CDD" id="cd01949">
    <property type="entry name" value="GGDEF"/>
    <property type="match status" value="1"/>
</dbReference>
<feature type="domain" description="EAL" evidence="2">
    <location>
        <begin position="16"/>
        <end position="269"/>
    </location>
</feature>
<dbReference type="PROSITE" id="PS50883">
    <property type="entry name" value="EAL"/>
    <property type="match status" value="1"/>
</dbReference>
<reference evidence="5" key="2">
    <citation type="submission" date="2020-09" db="EMBL/GenBank/DDBJ databases">
        <authorList>
            <person name="Sun Q."/>
            <person name="Kim S."/>
        </authorList>
    </citation>
    <scope>NUCLEOTIDE SEQUENCE</scope>
    <source>
        <strain evidence="5">KCTC 42651</strain>
    </source>
</reference>
<sequence>MTKDKDATVVRLDDARSGAFASLESFLAAVDSATAYAFQPIVHVDTGIAHGYEALLRGVDRLGLTPIGALFDLAHHRGWLGPLERLLQGKAIDAFAEIPSDTARLFLNVDARRVAAAEAVAEEIAERLDARGIARDRFCLEIPETQDLATGDGALGVFRRLKEAGGHLALDDFGQGYSRLRLLHEHQPDYVKIDRYFISGVSAEPKKRLFLSRILDVMHVFGIRMVAEGVETEAEFRTCKDLGFDLAQGFLIQHPTTDRSALRTVYPVVERIVQTERRNRSGDVGLVREQIDRLPPLFADIDMVEVFEAFRRHGELTLFPVVDRDGVPLGVIREVDLKTYVYSPFGRDLMANKTYGKQLRDLVRPCPVAAVETPVEKILELFAHHAETPGVLMVEQGRYAGFMGSIAILRAVHEKNLAAARDQNPLTRLPGNLSIGDWVAEALADTGTGRVLAYFDFDNFKPFNDSYGFRQGDRAIQLFAELMQKAFGGGDTFLGHVGGDDFFAGFTGPAAADVQAEVGALLDRFRHEVESFYEPEARRRGFLEATGRDGLARRFGLLTCSAGLLVLPAGRPAVAVDRAMAEIARLKKTAKAGGRRLAVSELAG</sequence>
<dbReference type="SUPFAM" id="SSF54631">
    <property type="entry name" value="CBS-domain pair"/>
    <property type="match status" value="1"/>
</dbReference>
<dbReference type="Proteomes" id="UP000630353">
    <property type="component" value="Unassembled WGS sequence"/>
</dbReference>
<dbReference type="GO" id="GO:0071111">
    <property type="term" value="F:cyclic-guanylate-specific phosphodiesterase activity"/>
    <property type="evidence" value="ECO:0007669"/>
    <property type="project" value="InterPro"/>
</dbReference>
<reference evidence="5" key="1">
    <citation type="journal article" date="2014" name="Int. J. Syst. Evol. Microbiol.">
        <title>Complete genome sequence of Corynebacterium casei LMG S-19264T (=DSM 44701T), isolated from a smear-ripened cheese.</title>
        <authorList>
            <consortium name="US DOE Joint Genome Institute (JGI-PGF)"/>
            <person name="Walter F."/>
            <person name="Albersmeier A."/>
            <person name="Kalinowski J."/>
            <person name="Ruckert C."/>
        </authorList>
    </citation>
    <scope>NUCLEOTIDE SEQUENCE</scope>
    <source>
        <strain evidence="5">KCTC 42651</strain>
    </source>
</reference>
<dbReference type="EMBL" id="BMZS01000008">
    <property type="protein sequence ID" value="GHD55133.1"/>
    <property type="molecule type" value="Genomic_DNA"/>
</dbReference>
<dbReference type="Pfam" id="PF00571">
    <property type="entry name" value="CBS"/>
    <property type="match status" value="1"/>
</dbReference>